<evidence type="ECO:0008006" key="2">
    <source>
        <dbReference type="Google" id="ProtNLM"/>
    </source>
</evidence>
<reference evidence="1" key="1">
    <citation type="submission" date="2017-09" db="EMBL/GenBank/DDBJ databases">
        <title>Contemporary evolution of a Lepidopteran species, Heliothis virescens, in response to modern agricultural practices.</title>
        <authorList>
            <person name="Fritz M.L."/>
            <person name="Deyonke A.M."/>
            <person name="Papanicolaou A."/>
            <person name="Micinski S."/>
            <person name="Westbrook J."/>
            <person name="Gould F."/>
        </authorList>
    </citation>
    <scope>NUCLEOTIDE SEQUENCE [LARGE SCALE GENOMIC DNA]</scope>
    <source>
        <strain evidence="1">HvINT-</strain>
        <tissue evidence="1">Whole body</tissue>
    </source>
</reference>
<dbReference type="AlphaFoldDB" id="A0A2A4JG12"/>
<comment type="caution">
    <text evidence="1">The sequence shown here is derived from an EMBL/GenBank/DDBJ whole genome shotgun (WGS) entry which is preliminary data.</text>
</comment>
<gene>
    <name evidence="1" type="ORF">B5V51_2347</name>
</gene>
<dbReference type="EMBL" id="NWSH01001507">
    <property type="protein sequence ID" value="PCG71025.1"/>
    <property type="molecule type" value="Genomic_DNA"/>
</dbReference>
<protein>
    <recommendedName>
        <fullName evidence="2">Retrotransposon gag domain-containing protein</fullName>
    </recommendedName>
</protein>
<sequence>MAQKDAKVPFFAERTAVDIETLSLLLPTYDGNKQTLPIFIRGVENVLDLVDKKNHPIIACLIRTKLTGKAVEALSECTHLDSWGTWETMKAILKHRFGEFRNEVQIVQELMQTKLDNLELKAFADKIRDLTYTLINLDLSKKDYYEKIATNVFLDQLTPLVALSVRVQGTDSLEQTILLALQEDLNLKNGLFTKPKYNQNAITLNNNSFRPKTVNPQQQQQRPAISFNTQAQKHINNRQTNNRYIKPGLTIRPAGVTSYILNPINYQSKLVNKKKVDVNSNPDISAKIDTKNVAFQNQTVKQLPFVNINELDGSFLLHTRASESLISPNAVTYTNPCIEQETSYIKTAHDIMKHTQVAFLKLPPLFGCYYIHKFLLFKFDPDFIGLSGIDLLAPLSCKIDTKNMLFRTEATTVPLRGDMNLYTIVEPRCDQVVDSLLKQDKGEFKLVKQTNNNGSVFPSALVTVIKETLATINNDDNEINKNVDELTGVDSNKLESKYTDPYAINLVQKTDFLGNRVKLKSMNHFGMLRRPPENASRMTSPSA</sequence>
<name>A0A2A4JG12_HELVI</name>
<evidence type="ECO:0000313" key="1">
    <source>
        <dbReference type="EMBL" id="PCG71025.1"/>
    </source>
</evidence>
<organism evidence="1">
    <name type="scientific">Heliothis virescens</name>
    <name type="common">Tobacco budworm moth</name>
    <dbReference type="NCBI Taxonomy" id="7102"/>
    <lineage>
        <taxon>Eukaryota</taxon>
        <taxon>Metazoa</taxon>
        <taxon>Ecdysozoa</taxon>
        <taxon>Arthropoda</taxon>
        <taxon>Hexapoda</taxon>
        <taxon>Insecta</taxon>
        <taxon>Pterygota</taxon>
        <taxon>Neoptera</taxon>
        <taxon>Endopterygota</taxon>
        <taxon>Lepidoptera</taxon>
        <taxon>Glossata</taxon>
        <taxon>Ditrysia</taxon>
        <taxon>Noctuoidea</taxon>
        <taxon>Noctuidae</taxon>
        <taxon>Heliothinae</taxon>
        <taxon>Heliothis</taxon>
    </lineage>
</organism>
<proteinExistence type="predicted"/>
<accession>A0A2A4JG12</accession>